<dbReference type="Proteomes" id="UP000194440">
    <property type="component" value="Plasmid pACP4.3"/>
</dbReference>
<evidence type="ECO:0000259" key="1">
    <source>
        <dbReference type="Pfam" id="PF18790"/>
    </source>
</evidence>
<feature type="domain" description="KfrB" evidence="1">
    <location>
        <begin position="395"/>
        <end position="447"/>
    </location>
</feature>
<reference evidence="2" key="1">
    <citation type="submission" date="2017-05" db="EMBL/GenBank/DDBJ databases">
        <title>Polyphasic characterization of four soil-derived phenanthrene-degrading Acidovorax strains and proposal of Acidovorax phenanthrenivorans sp. nov.</title>
        <authorList>
            <person name="Singleton D."/>
            <person name="Lee J."/>
            <person name="Dickey A.N."/>
            <person name="Stroud A."/>
            <person name="Scholl E.H."/>
            <person name="Wright F.A."/>
            <person name="Aitken M.D."/>
        </authorList>
    </citation>
    <scope>NUCLEOTIDE SEQUENCE</scope>
    <source>
        <strain evidence="2">P4</strain>
        <plasmid evidence="2">pACP4.3</plasmid>
    </source>
</reference>
<keyword evidence="3" id="KW-1185">Reference proteome</keyword>
<sequence length="458" mass="50597">MAEKSPSQLPFAEFVKAVQPTGAVSRVPSVNGAADVYTYNVYMNGPLSQELPRYAQEHTHKDVTLQALTEKLQLNPLSARDNLKVAELVSLRSAWMTAVLENSMGPEPHSPEVLRDYTALSEGMNHPWIQEELEKQRGLSAKLGSTLARAGVARDVIPKDVSVGKVVAQTDDFTLQRTQNGEVVTHENRRLQALPAIGADVMVSYYRGSGQVVDQLEKVKFSEPFIDPKTEDLAVRVTSADKDAPPRVVLFNNVQSYAQFVEAHGLGERLVQSAFNVRALRPKTEFKAPPRKPVKMPYLDEASNCLAVDYEENEIVYTALFEDAKAMASLSREFNLSAKAIAEAHRLEELQAARQGPGQVANVDQELKQSELDMRATLKEQDFALPEKSGAQDRHYMGPVVAVTSMHVAQDIGRRQIVMHDIRTLDKAPAVGDRLNIRFKDGRGAVTDMVTAGKDLGR</sequence>
<dbReference type="Pfam" id="PF18790">
    <property type="entry name" value="KfrB"/>
    <property type="match status" value="2"/>
</dbReference>
<dbReference type="OrthoDB" id="9813719at2"/>
<dbReference type="KEGG" id="acip:CBP36_21445"/>
<keyword evidence="2" id="KW-0614">Plasmid</keyword>
<organism evidence="2 3">
    <name type="scientific">Acidovorax carolinensis</name>
    <dbReference type="NCBI Taxonomy" id="553814"/>
    <lineage>
        <taxon>Bacteria</taxon>
        <taxon>Pseudomonadati</taxon>
        <taxon>Pseudomonadota</taxon>
        <taxon>Betaproteobacteria</taxon>
        <taxon>Burkholderiales</taxon>
        <taxon>Comamonadaceae</taxon>
        <taxon>Acidovorax</taxon>
    </lineage>
</organism>
<gene>
    <name evidence="2" type="ORF">CBP36_21445</name>
</gene>
<geneLocation type="plasmid" evidence="2 3">
    <name>pACP4.3</name>
</geneLocation>
<proteinExistence type="predicted"/>
<dbReference type="AlphaFoldDB" id="A0A240UJ65"/>
<name>A0A240UJ65_9BURK</name>
<evidence type="ECO:0000313" key="2">
    <source>
        <dbReference type="EMBL" id="ART61531.1"/>
    </source>
</evidence>
<protein>
    <recommendedName>
        <fullName evidence="1">KfrB domain-containing protein</fullName>
    </recommendedName>
</protein>
<dbReference type="EMBL" id="CP021369">
    <property type="protein sequence ID" value="ART61531.1"/>
    <property type="molecule type" value="Genomic_DNA"/>
</dbReference>
<feature type="domain" description="KfrB" evidence="1">
    <location>
        <begin position="163"/>
        <end position="213"/>
    </location>
</feature>
<accession>A0A240UJ65</accession>
<dbReference type="InterPro" id="IPR040782">
    <property type="entry name" value="KfrB"/>
</dbReference>
<dbReference type="RefSeq" id="WP_086929236.1">
    <property type="nucleotide sequence ID" value="NZ_CP021369.1"/>
</dbReference>
<evidence type="ECO:0000313" key="3">
    <source>
        <dbReference type="Proteomes" id="UP000194440"/>
    </source>
</evidence>